<keyword evidence="2" id="KW-1133">Transmembrane helix</keyword>
<keyword evidence="2" id="KW-0812">Transmembrane</keyword>
<proteinExistence type="predicted"/>
<keyword evidence="2" id="KW-0472">Membrane</keyword>
<name>A0A6I8M2D6_9PSEU</name>
<feature type="transmembrane region" description="Helical" evidence="2">
    <location>
        <begin position="75"/>
        <end position="98"/>
    </location>
</feature>
<dbReference type="RefSeq" id="WP_155549205.1">
    <property type="nucleotide sequence ID" value="NZ_CABVGP010000003.1"/>
</dbReference>
<evidence type="ECO:0000256" key="2">
    <source>
        <dbReference type="SAM" id="Phobius"/>
    </source>
</evidence>
<feature type="region of interest" description="Disordered" evidence="1">
    <location>
        <begin position="1"/>
        <end position="29"/>
    </location>
</feature>
<organism evidence="4 5">
    <name type="scientific">Amycolatopsis camponoti</name>
    <dbReference type="NCBI Taxonomy" id="2606593"/>
    <lineage>
        <taxon>Bacteria</taxon>
        <taxon>Bacillati</taxon>
        <taxon>Actinomycetota</taxon>
        <taxon>Actinomycetes</taxon>
        <taxon>Pseudonocardiales</taxon>
        <taxon>Pseudonocardiaceae</taxon>
        <taxon>Amycolatopsis</taxon>
    </lineage>
</organism>
<dbReference type="AlphaFoldDB" id="A0A6I8M2D6"/>
<dbReference type="Pfam" id="PF13828">
    <property type="entry name" value="DUF4190"/>
    <property type="match status" value="1"/>
</dbReference>
<evidence type="ECO:0000313" key="5">
    <source>
        <dbReference type="Proteomes" id="UP000399805"/>
    </source>
</evidence>
<reference evidence="4 5" key="1">
    <citation type="submission" date="2019-09" db="EMBL/GenBank/DDBJ databases">
        <authorList>
            <person name="Leyn A S."/>
        </authorList>
    </citation>
    <scope>NUCLEOTIDE SEQUENCE [LARGE SCALE GENOMIC DNA]</scope>
    <source>
        <strain evidence="4">AA231_1</strain>
    </source>
</reference>
<evidence type="ECO:0000259" key="3">
    <source>
        <dbReference type="Pfam" id="PF13828"/>
    </source>
</evidence>
<dbReference type="InterPro" id="IPR025241">
    <property type="entry name" value="DUF4190"/>
</dbReference>
<dbReference type="EMBL" id="CABVGP010000003">
    <property type="protein sequence ID" value="VVJ24620.1"/>
    <property type="molecule type" value="Genomic_DNA"/>
</dbReference>
<evidence type="ECO:0000313" key="4">
    <source>
        <dbReference type="EMBL" id="VVJ24620.1"/>
    </source>
</evidence>
<accession>A0A6I8M2D6</accession>
<dbReference type="Proteomes" id="UP000399805">
    <property type="component" value="Unassembled WGS sequence"/>
</dbReference>
<gene>
    <name evidence="4" type="ORF">AA23TX_09485</name>
</gene>
<feature type="transmembrane region" description="Helical" evidence="2">
    <location>
        <begin position="32"/>
        <end position="55"/>
    </location>
</feature>
<feature type="domain" description="DUF4190" evidence="3">
    <location>
        <begin position="32"/>
        <end position="92"/>
    </location>
</feature>
<protein>
    <recommendedName>
        <fullName evidence="3">DUF4190 domain-containing protein</fullName>
    </recommendedName>
</protein>
<keyword evidence="5" id="KW-1185">Reference proteome</keyword>
<evidence type="ECO:0000256" key="1">
    <source>
        <dbReference type="SAM" id="MobiDB-lite"/>
    </source>
</evidence>
<sequence length="108" mass="10817">MSHPYDPDDPFGRRSPAGGSTPDPGEEPGPGLAAGALLCSIAGSFVCLPAGIAGVAMGHVAHGRAKRGEATGRGLAIAAFVVGYLGIALNAVALVLLFRFGVAHGHFR</sequence>